<name>A0ABV0NMI9_9TELE</name>
<evidence type="ECO:0000313" key="2">
    <source>
        <dbReference type="Proteomes" id="UP001476798"/>
    </source>
</evidence>
<protein>
    <submittedName>
        <fullName evidence="1">Uncharacterized protein</fullName>
    </submittedName>
</protein>
<reference evidence="1 2" key="1">
    <citation type="submission" date="2021-06" db="EMBL/GenBank/DDBJ databases">
        <authorList>
            <person name="Palmer J.M."/>
        </authorList>
    </citation>
    <scope>NUCLEOTIDE SEQUENCE [LARGE SCALE GENOMIC DNA]</scope>
    <source>
        <strain evidence="1 2">GA_2019</strain>
        <tissue evidence="1">Muscle</tissue>
    </source>
</reference>
<proteinExistence type="predicted"/>
<dbReference type="Gene3D" id="1.20.58.610">
    <property type="entry name" value="Cdc37, Hsp90 binding domain"/>
    <property type="match status" value="1"/>
</dbReference>
<dbReference type="PANTHER" id="PTHR12800">
    <property type="entry name" value="CDC37-RELATED"/>
    <property type="match status" value="1"/>
</dbReference>
<dbReference type="EMBL" id="JAHRIO010042380">
    <property type="protein sequence ID" value="MEQ2172612.1"/>
    <property type="molecule type" value="Genomic_DNA"/>
</dbReference>
<dbReference type="InterPro" id="IPR038189">
    <property type="entry name" value="Cdc37_Hsp90-bd_sf"/>
</dbReference>
<dbReference type="PANTHER" id="PTHR12800:SF2">
    <property type="entry name" value="HSP90 CO-CHAPERONE CDC37-LIKE 1"/>
    <property type="match status" value="1"/>
</dbReference>
<keyword evidence="2" id="KW-1185">Reference proteome</keyword>
<comment type="caution">
    <text evidence="1">The sequence shown here is derived from an EMBL/GenBank/DDBJ whole genome shotgun (WGS) entry which is preliminary data.</text>
</comment>
<accession>A0ABV0NMI9</accession>
<dbReference type="SUPFAM" id="SSF101391">
    <property type="entry name" value="Hsp90 co-chaperone CDC37"/>
    <property type="match status" value="1"/>
</dbReference>
<dbReference type="InterPro" id="IPR004918">
    <property type="entry name" value="Cdc37"/>
</dbReference>
<dbReference type="Proteomes" id="UP001476798">
    <property type="component" value="Unassembled WGS sequence"/>
</dbReference>
<sequence length="116" mass="13418">MASLCQSQQRCVKASIVSSWRLAEAQDQLCSLGVHSSESLEQERARTLACPTELTNTEEEWRRKESMLGSLEPSRSMLRRWDDSQRFLSHMPQLICEETANFLVLWCIRLQQEGVM</sequence>
<evidence type="ECO:0000313" key="1">
    <source>
        <dbReference type="EMBL" id="MEQ2172612.1"/>
    </source>
</evidence>
<organism evidence="1 2">
    <name type="scientific">Goodea atripinnis</name>
    <dbReference type="NCBI Taxonomy" id="208336"/>
    <lineage>
        <taxon>Eukaryota</taxon>
        <taxon>Metazoa</taxon>
        <taxon>Chordata</taxon>
        <taxon>Craniata</taxon>
        <taxon>Vertebrata</taxon>
        <taxon>Euteleostomi</taxon>
        <taxon>Actinopterygii</taxon>
        <taxon>Neopterygii</taxon>
        <taxon>Teleostei</taxon>
        <taxon>Neoteleostei</taxon>
        <taxon>Acanthomorphata</taxon>
        <taxon>Ovalentaria</taxon>
        <taxon>Atherinomorphae</taxon>
        <taxon>Cyprinodontiformes</taxon>
        <taxon>Goodeidae</taxon>
        <taxon>Goodea</taxon>
    </lineage>
</organism>
<gene>
    <name evidence="1" type="ORF">GOODEAATRI_022918</name>
</gene>